<proteinExistence type="predicted"/>
<dbReference type="PANTHER" id="PTHR12083:SF9">
    <property type="entry name" value="BIFUNCTIONAL POLYNUCLEOTIDE PHOSPHATASE_KINASE"/>
    <property type="match status" value="1"/>
</dbReference>
<dbReference type="Gene3D" id="3.40.50.300">
    <property type="entry name" value="P-loop containing nucleotide triphosphate hydrolases"/>
    <property type="match status" value="1"/>
</dbReference>
<evidence type="ECO:0000313" key="3">
    <source>
        <dbReference type="Proteomes" id="UP000053611"/>
    </source>
</evidence>
<dbReference type="Pfam" id="PF13671">
    <property type="entry name" value="AAA_33"/>
    <property type="match status" value="1"/>
</dbReference>
<dbReference type="EMBL" id="KQ087254">
    <property type="protein sequence ID" value="KLT39604.1"/>
    <property type="molecule type" value="Genomic_DNA"/>
</dbReference>
<evidence type="ECO:0000256" key="1">
    <source>
        <dbReference type="SAM" id="MobiDB-lite"/>
    </source>
</evidence>
<name>A0A0J1AWE0_9TREE</name>
<dbReference type="AlphaFoldDB" id="A0A0J1AWE0"/>
<evidence type="ECO:0000313" key="2">
    <source>
        <dbReference type="EMBL" id="KLT39604.1"/>
    </source>
</evidence>
<dbReference type="SUPFAM" id="SSF52540">
    <property type="entry name" value="P-loop containing nucleoside triphosphate hydrolases"/>
    <property type="match status" value="1"/>
</dbReference>
<dbReference type="GeneID" id="28986166"/>
<dbReference type="RefSeq" id="XP_018276095.1">
    <property type="nucleotide sequence ID" value="XM_018425563.1"/>
</dbReference>
<dbReference type="STRING" id="879819.A0A0J1AWE0"/>
<keyword evidence="3" id="KW-1185">Reference proteome</keyword>
<accession>A0A0J1AWE0</accession>
<organism evidence="2 3">
    <name type="scientific">Cutaneotrichosporon oleaginosum</name>
    <dbReference type="NCBI Taxonomy" id="879819"/>
    <lineage>
        <taxon>Eukaryota</taxon>
        <taxon>Fungi</taxon>
        <taxon>Dikarya</taxon>
        <taxon>Basidiomycota</taxon>
        <taxon>Agaricomycotina</taxon>
        <taxon>Tremellomycetes</taxon>
        <taxon>Trichosporonales</taxon>
        <taxon>Trichosporonaceae</taxon>
        <taxon>Cutaneotrichosporon</taxon>
    </lineage>
</organism>
<dbReference type="Proteomes" id="UP000053611">
    <property type="component" value="Unassembled WGS sequence"/>
</dbReference>
<dbReference type="InterPro" id="IPR027417">
    <property type="entry name" value="P-loop_NTPase"/>
</dbReference>
<dbReference type="PANTHER" id="PTHR12083">
    <property type="entry name" value="BIFUNCTIONAL POLYNUCLEOTIDE PHOSPHATASE/KINASE"/>
    <property type="match status" value="1"/>
</dbReference>
<dbReference type="GO" id="GO:0003690">
    <property type="term" value="F:double-stranded DNA binding"/>
    <property type="evidence" value="ECO:0007669"/>
    <property type="project" value="TreeGrafter"/>
</dbReference>
<keyword evidence="2" id="KW-0378">Hydrolase</keyword>
<dbReference type="GO" id="GO:0006281">
    <property type="term" value="P:DNA repair"/>
    <property type="evidence" value="ECO:0007669"/>
    <property type="project" value="TreeGrafter"/>
</dbReference>
<dbReference type="OrthoDB" id="3512845at2759"/>
<feature type="compositionally biased region" description="Pro residues" evidence="1">
    <location>
        <begin position="36"/>
        <end position="50"/>
    </location>
</feature>
<gene>
    <name evidence="2" type="ORF">CC85DRAFT_304910</name>
</gene>
<dbReference type="GO" id="GO:0046403">
    <property type="term" value="F:polynucleotide 3'-phosphatase activity"/>
    <property type="evidence" value="ECO:0007669"/>
    <property type="project" value="TreeGrafter"/>
</dbReference>
<dbReference type="GO" id="GO:0046404">
    <property type="term" value="F:ATP-dependent polydeoxyribonucleotide 5'-hydroxyl-kinase activity"/>
    <property type="evidence" value="ECO:0007669"/>
    <property type="project" value="TreeGrafter"/>
</dbReference>
<feature type="region of interest" description="Disordered" evidence="1">
    <location>
        <begin position="267"/>
        <end position="297"/>
    </location>
</feature>
<feature type="compositionally biased region" description="Polar residues" evidence="1">
    <location>
        <begin position="1"/>
        <end position="11"/>
    </location>
</feature>
<feature type="region of interest" description="Disordered" evidence="1">
    <location>
        <begin position="1"/>
        <end position="52"/>
    </location>
</feature>
<sequence length="297" mass="32355">MGSSAPYSDQTAPLEAESAFAWRRQQSDPSTLSPALAPPIPEPPLPPTPREPQTLLILAGLPGVGKSTFAHALVAASKAPGWTGRRWIRTSQDDSRSGRRQEVEADVRAALASGANVIVDRVDFNPEQRAHFVQLAMERNPRPRVRCLVLTASDKTLRERLEGRTDHPTLRDPAQAIGVLGRMRREWEAPRAGEGFDRILTLRQHDTPSVWSGDEIVNVLQRLDKSMPSRAYSAYSGGHGFGHPHRGRGAPIRGSYGVRGRALAPRGGMRGAPLGPPTYGARPWVPQPARNAAPAPW</sequence>
<protein>
    <submittedName>
        <fullName evidence="2">p-loop containing nucleoside triphosphate hydrolase protein</fullName>
    </submittedName>
</protein>
<reference evidence="2 3" key="1">
    <citation type="submission" date="2015-03" db="EMBL/GenBank/DDBJ databases">
        <title>Genomics and transcriptomics of the oil-accumulating basidiomycete yeast T. oleaginosus allow insights into substrate utilization and the diverse evolutionary trajectories of mating systems in fungi.</title>
        <authorList>
            <consortium name="DOE Joint Genome Institute"/>
            <person name="Kourist R."/>
            <person name="Kracht O."/>
            <person name="Bracharz F."/>
            <person name="Lipzen A."/>
            <person name="Nolan M."/>
            <person name="Ohm R."/>
            <person name="Grigoriev I."/>
            <person name="Sun S."/>
            <person name="Heitman J."/>
            <person name="Bruck T."/>
            <person name="Nowrousian M."/>
        </authorList>
    </citation>
    <scope>NUCLEOTIDE SEQUENCE [LARGE SCALE GENOMIC DNA]</scope>
    <source>
        <strain evidence="2 3">IBC0246</strain>
    </source>
</reference>